<name>A0A8X6W0U2_TRICX</name>
<reference evidence="1" key="1">
    <citation type="submission" date="2020-08" db="EMBL/GenBank/DDBJ databases">
        <title>Multicomponent nature underlies the extraordinary mechanical properties of spider dragline silk.</title>
        <authorList>
            <person name="Kono N."/>
            <person name="Nakamura H."/>
            <person name="Mori M."/>
            <person name="Yoshida Y."/>
            <person name="Ohtoshi R."/>
            <person name="Malay A.D."/>
            <person name="Moran D.A.P."/>
            <person name="Tomita M."/>
            <person name="Numata K."/>
            <person name="Arakawa K."/>
        </authorList>
    </citation>
    <scope>NUCLEOTIDE SEQUENCE</scope>
</reference>
<protein>
    <submittedName>
        <fullName evidence="1">Uncharacterized protein</fullName>
    </submittedName>
</protein>
<organism evidence="1 2">
    <name type="scientific">Trichonephila clavipes</name>
    <name type="common">Golden silk orbweaver</name>
    <name type="synonym">Nephila clavipes</name>
    <dbReference type="NCBI Taxonomy" id="2585209"/>
    <lineage>
        <taxon>Eukaryota</taxon>
        <taxon>Metazoa</taxon>
        <taxon>Ecdysozoa</taxon>
        <taxon>Arthropoda</taxon>
        <taxon>Chelicerata</taxon>
        <taxon>Arachnida</taxon>
        <taxon>Araneae</taxon>
        <taxon>Araneomorphae</taxon>
        <taxon>Entelegynae</taxon>
        <taxon>Araneoidea</taxon>
        <taxon>Nephilidae</taxon>
        <taxon>Trichonephila</taxon>
    </lineage>
</organism>
<dbReference type="PANTHER" id="PTHR47326:SF1">
    <property type="entry name" value="HTH PSQ-TYPE DOMAIN-CONTAINING PROTEIN"/>
    <property type="match status" value="1"/>
</dbReference>
<dbReference type="Proteomes" id="UP000887159">
    <property type="component" value="Unassembled WGS sequence"/>
</dbReference>
<dbReference type="EMBL" id="BMAU01021374">
    <property type="protein sequence ID" value="GFY26183.1"/>
    <property type="molecule type" value="Genomic_DNA"/>
</dbReference>
<proteinExistence type="predicted"/>
<keyword evidence="2" id="KW-1185">Reference proteome</keyword>
<evidence type="ECO:0000313" key="1">
    <source>
        <dbReference type="EMBL" id="GFY26183.1"/>
    </source>
</evidence>
<comment type="caution">
    <text evidence="1">The sequence shown here is derived from an EMBL/GenBank/DDBJ whole genome shotgun (WGS) entry which is preliminary data.</text>
</comment>
<evidence type="ECO:0000313" key="2">
    <source>
        <dbReference type="Proteomes" id="UP000887159"/>
    </source>
</evidence>
<dbReference type="AlphaFoldDB" id="A0A8X6W0U2"/>
<accession>A0A8X6W0U2</accession>
<sequence length="104" mass="11519">MMHLSRGKDQLGHDVGRLRAVRSTSLEESILNVVTDRPESSTRAVAHHVSVSYQTVCRMLNKNRLHLFHFQRVQALNPADYLLRLPVGGKAMCAAAGLHSSCAK</sequence>
<gene>
    <name evidence="1" type="ORF">TNCV_354991</name>
</gene>
<dbReference type="PANTHER" id="PTHR47326">
    <property type="entry name" value="TRANSPOSABLE ELEMENT TC3 TRANSPOSASE-LIKE PROTEIN"/>
    <property type="match status" value="1"/>
</dbReference>